<dbReference type="RefSeq" id="XP_001798162.1">
    <property type="nucleotide sequence ID" value="XM_001798110.1"/>
</dbReference>
<organism evidence="3 4">
    <name type="scientific">Phaeosphaeria nodorum (strain SN15 / ATCC MYA-4574 / FGSC 10173)</name>
    <name type="common">Glume blotch fungus</name>
    <name type="synonym">Parastagonospora nodorum</name>
    <dbReference type="NCBI Taxonomy" id="321614"/>
    <lineage>
        <taxon>Eukaryota</taxon>
        <taxon>Fungi</taxon>
        <taxon>Dikarya</taxon>
        <taxon>Ascomycota</taxon>
        <taxon>Pezizomycotina</taxon>
        <taxon>Dothideomycetes</taxon>
        <taxon>Pleosporomycetidae</taxon>
        <taxon>Pleosporales</taxon>
        <taxon>Pleosporineae</taxon>
        <taxon>Phaeosphaeriaceae</taxon>
        <taxon>Parastagonospora</taxon>
    </lineage>
</organism>
<dbReference type="Proteomes" id="UP000663193">
    <property type="component" value="Chromosome 4"/>
</dbReference>
<gene>
    <name evidence="3" type="ORF">JI435_078350</name>
</gene>
<reference evidence="4" key="1">
    <citation type="journal article" date="2021" name="BMC Genomics">
        <title>Chromosome-level genome assembly and manually-curated proteome of model necrotroph Parastagonospora nodorum Sn15 reveals a genome-wide trove of candidate effector homologs, and redundancy of virulence-related functions within an accessory chromosome.</title>
        <authorList>
            <person name="Bertazzoni S."/>
            <person name="Jones D.A.B."/>
            <person name="Phan H.T."/>
            <person name="Tan K.-C."/>
            <person name="Hane J.K."/>
        </authorList>
    </citation>
    <scope>NUCLEOTIDE SEQUENCE [LARGE SCALE GENOMIC DNA]</scope>
    <source>
        <strain evidence="4">SN15 / ATCC MYA-4574 / FGSC 10173)</strain>
    </source>
</reference>
<dbReference type="InterPro" id="IPR036610">
    <property type="entry name" value="PEBP-like_sf"/>
</dbReference>
<dbReference type="Gene3D" id="3.90.280.10">
    <property type="entry name" value="PEBP-like"/>
    <property type="match status" value="1"/>
</dbReference>
<accession>A0A7U2EZ74</accession>
<dbReference type="CDD" id="cd00866">
    <property type="entry name" value="PEBP_euk"/>
    <property type="match status" value="1"/>
</dbReference>
<dbReference type="AlphaFoldDB" id="A0A7U2EZ74"/>
<name>A0A7U2EZ74_PHANO</name>
<feature type="chain" id="PRO_5034464400" evidence="2">
    <location>
        <begin position="22"/>
        <end position="329"/>
    </location>
</feature>
<protein>
    <submittedName>
        <fullName evidence="3">Uncharacterized protein</fullName>
    </submittedName>
</protein>
<dbReference type="KEGG" id="pno:SNOG_07835"/>
<evidence type="ECO:0000256" key="1">
    <source>
        <dbReference type="SAM" id="MobiDB-lite"/>
    </source>
</evidence>
<dbReference type="SUPFAM" id="SSF49777">
    <property type="entry name" value="PEBP-like"/>
    <property type="match status" value="1"/>
</dbReference>
<evidence type="ECO:0000256" key="2">
    <source>
        <dbReference type="SAM" id="SignalP"/>
    </source>
</evidence>
<feature type="region of interest" description="Disordered" evidence="1">
    <location>
        <begin position="196"/>
        <end position="300"/>
    </location>
</feature>
<dbReference type="OrthoDB" id="5231984at2759"/>
<sequence>MALHYLRQAAFITILAQLGAAQRPSIIPEDLAGGLSGGTDVQVSYTGEAVNGFSDGTSFSKEAVAQEPTFALGDSAGIAPGVLYTIIMVDTTCSDKRVLHYARANFKNNFDITNINTTSPPQLEYKAPGAFGETGDNRQYSFLMYVNPRRQQIDNLQLPAEGEAFDVEKFQTDNNFQEATGGVGMVVKLGGQADCAGGQPNELPSNLPSARPPRSSAANAGPTSSAAGGSGAVTSASQRPTPVPSASPNNSSGSAPRPSDPAAAPSQGQDGAPASTVVLSSAGPNGAVQPSRTPSANPAEQTANAALSLSAGSCGFMAPMVAMVGLVLW</sequence>
<feature type="compositionally biased region" description="Low complexity" evidence="1">
    <location>
        <begin position="203"/>
        <end position="237"/>
    </location>
</feature>
<keyword evidence="4" id="KW-1185">Reference proteome</keyword>
<feature type="compositionally biased region" description="Low complexity" evidence="1">
    <location>
        <begin position="244"/>
        <end position="266"/>
    </location>
</feature>
<feature type="compositionally biased region" description="Polar residues" evidence="1">
    <location>
        <begin position="277"/>
        <end position="300"/>
    </location>
</feature>
<evidence type="ECO:0000313" key="4">
    <source>
        <dbReference type="Proteomes" id="UP000663193"/>
    </source>
</evidence>
<feature type="signal peptide" evidence="2">
    <location>
        <begin position="1"/>
        <end position="21"/>
    </location>
</feature>
<evidence type="ECO:0000313" key="3">
    <source>
        <dbReference type="EMBL" id="QRC94608.1"/>
    </source>
</evidence>
<keyword evidence="2" id="KW-0732">Signal</keyword>
<proteinExistence type="predicted"/>
<dbReference type="EMBL" id="CP069026">
    <property type="protein sequence ID" value="QRC94608.1"/>
    <property type="molecule type" value="Genomic_DNA"/>
</dbReference>
<dbReference type="InterPro" id="IPR035810">
    <property type="entry name" value="PEBP_euk"/>
</dbReference>
<dbReference type="VEuPathDB" id="FungiDB:JI435_078350"/>